<proteinExistence type="predicted"/>
<reference evidence="1" key="1">
    <citation type="submission" date="2017-05" db="UniProtKB">
        <authorList>
            <consortium name="EnsemblMetazoa"/>
        </authorList>
    </citation>
    <scope>IDENTIFICATION</scope>
</reference>
<accession>A0A1X7VC67</accession>
<dbReference type="AlphaFoldDB" id="A0A1X7VC67"/>
<sequence length="55" mass="6056">KALHLSPWQEDEGTYPSVYVINTDGQMSHSPLKGDTVMTCGSELYGMLQETPPSQ</sequence>
<dbReference type="InParanoid" id="A0A1X7VC67"/>
<dbReference type="EnsemblMetazoa" id="Aqu2.1.37616_001">
    <property type="protein sequence ID" value="Aqu2.1.37616_001"/>
    <property type="gene ID" value="Aqu2.1.37616"/>
</dbReference>
<protein>
    <submittedName>
        <fullName evidence="1">Uncharacterized protein</fullName>
    </submittedName>
</protein>
<evidence type="ECO:0000313" key="1">
    <source>
        <dbReference type="EnsemblMetazoa" id="Aqu2.1.37616_001"/>
    </source>
</evidence>
<organism evidence="1">
    <name type="scientific">Amphimedon queenslandica</name>
    <name type="common">Sponge</name>
    <dbReference type="NCBI Taxonomy" id="400682"/>
    <lineage>
        <taxon>Eukaryota</taxon>
        <taxon>Metazoa</taxon>
        <taxon>Porifera</taxon>
        <taxon>Demospongiae</taxon>
        <taxon>Heteroscleromorpha</taxon>
        <taxon>Haplosclerida</taxon>
        <taxon>Niphatidae</taxon>
        <taxon>Amphimedon</taxon>
    </lineage>
</organism>
<name>A0A1X7VC67_AMPQE</name>